<gene>
    <name evidence="2" type="ORF">BDV26DRAFT_291067</name>
</gene>
<name>A0A5N7BDA6_9EURO</name>
<organism evidence="2 3">
    <name type="scientific">Aspergillus bertholletiae</name>
    <dbReference type="NCBI Taxonomy" id="1226010"/>
    <lineage>
        <taxon>Eukaryota</taxon>
        <taxon>Fungi</taxon>
        <taxon>Dikarya</taxon>
        <taxon>Ascomycota</taxon>
        <taxon>Pezizomycotina</taxon>
        <taxon>Eurotiomycetes</taxon>
        <taxon>Eurotiomycetidae</taxon>
        <taxon>Eurotiales</taxon>
        <taxon>Aspergillaceae</taxon>
        <taxon>Aspergillus</taxon>
        <taxon>Aspergillus subgen. Circumdati</taxon>
    </lineage>
</organism>
<reference evidence="2 3" key="1">
    <citation type="submission" date="2019-04" db="EMBL/GenBank/DDBJ databases">
        <title>Friends and foes A comparative genomics studyof 23 Aspergillus species from section Flavi.</title>
        <authorList>
            <consortium name="DOE Joint Genome Institute"/>
            <person name="Kjaerbolling I."/>
            <person name="Vesth T."/>
            <person name="Frisvad J.C."/>
            <person name="Nybo J.L."/>
            <person name="Theobald S."/>
            <person name="Kildgaard S."/>
            <person name="Isbrandt T."/>
            <person name="Kuo A."/>
            <person name="Sato A."/>
            <person name="Lyhne E.K."/>
            <person name="Kogle M.E."/>
            <person name="Wiebenga A."/>
            <person name="Kun R.S."/>
            <person name="Lubbers R.J."/>
            <person name="Makela M.R."/>
            <person name="Barry K."/>
            <person name="Chovatia M."/>
            <person name="Clum A."/>
            <person name="Daum C."/>
            <person name="Haridas S."/>
            <person name="He G."/>
            <person name="LaButti K."/>
            <person name="Lipzen A."/>
            <person name="Mondo S."/>
            <person name="Riley R."/>
            <person name="Salamov A."/>
            <person name="Simmons B.A."/>
            <person name="Magnuson J.K."/>
            <person name="Henrissat B."/>
            <person name="Mortensen U.H."/>
            <person name="Larsen T.O."/>
            <person name="Devries R.P."/>
            <person name="Grigoriev I.V."/>
            <person name="Machida M."/>
            <person name="Baker S.E."/>
            <person name="Andersen M.R."/>
        </authorList>
    </citation>
    <scope>NUCLEOTIDE SEQUENCE [LARGE SCALE GENOMIC DNA]</scope>
    <source>
        <strain evidence="2 3">IBT 29228</strain>
    </source>
</reference>
<evidence type="ECO:0000256" key="1">
    <source>
        <dbReference type="SAM" id="MobiDB-lite"/>
    </source>
</evidence>
<keyword evidence="3" id="KW-1185">Reference proteome</keyword>
<dbReference type="AlphaFoldDB" id="A0A5N7BDA6"/>
<evidence type="ECO:0000313" key="2">
    <source>
        <dbReference type="EMBL" id="KAE8379754.1"/>
    </source>
</evidence>
<proteinExistence type="predicted"/>
<evidence type="ECO:0000313" key="3">
    <source>
        <dbReference type="Proteomes" id="UP000326198"/>
    </source>
</evidence>
<feature type="region of interest" description="Disordered" evidence="1">
    <location>
        <begin position="1"/>
        <end position="33"/>
    </location>
</feature>
<sequence length="90" mass="9105">MPRGAEYDDGVPHSDNAVDAGQTKVHGAGNANAQMGRVYRTAELPEAIKDLHGNATSFGGSAGHSSGKGGHEPKSLGEHKGMGAKGADSH</sequence>
<dbReference type="OrthoDB" id="3439627at2759"/>
<feature type="region of interest" description="Disordered" evidence="1">
    <location>
        <begin position="50"/>
        <end position="90"/>
    </location>
</feature>
<dbReference type="Proteomes" id="UP000326198">
    <property type="component" value="Unassembled WGS sequence"/>
</dbReference>
<feature type="compositionally biased region" description="Basic and acidic residues" evidence="1">
    <location>
        <begin position="69"/>
        <end position="90"/>
    </location>
</feature>
<dbReference type="EMBL" id="ML736190">
    <property type="protein sequence ID" value="KAE8379754.1"/>
    <property type="molecule type" value="Genomic_DNA"/>
</dbReference>
<protein>
    <submittedName>
        <fullName evidence="2">Uncharacterized protein</fullName>
    </submittedName>
</protein>
<accession>A0A5N7BDA6</accession>